<dbReference type="Pfam" id="PF13091">
    <property type="entry name" value="PLDc_2"/>
    <property type="match status" value="1"/>
</dbReference>
<evidence type="ECO:0000259" key="1">
    <source>
        <dbReference type="PROSITE" id="PS50035"/>
    </source>
</evidence>
<feature type="domain" description="PLD phosphodiesterase" evidence="1">
    <location>
        <begin position="188"/>
        <end position="215"/>
    </location>
</feature>
<name>A0A4P9UL21_METBY</name>
<dbReference type="CDD" id="cd09132">
    <property type="entry name" value="PLDc_unchar4"/>
    <property type="match status" value="1"/>
</dbReference>
<dbReference type="PANTHER" id="PTHR21248">
    <property type="entry name" value="CARDIOLIPIN SYNTHASE"/>
    <property type="match status" value="1"/>
</dbReference>
<dbReference type="InterPro" id="IPR001736">
    <property type="entry name" value="PLipase_D/transphosphatidylase"/>
</dbReference>
<accession>A0A4P9UL21</accession>
<protein>
    <submittedName>
        <fullName evidence="2">Phospholipase</fullName>
    </submittedName>
</protein>
<sequence length="251" mass="27175">MEILLDAITNLVVLVPREKVGAIANRIRNAKSKAVSLTDFESTHQVASAIDRLKTTWQASEVTGSELAAMLVAASHTIDKVNTEQSLELVWTGPSTPFVSARRTEQALLQVIESARKSLFITSFVAYDVSSIINALNAAIARGVVVSMLLESSNDHGGSVIIDVIGKMLKLVPEALIYAWINKTENYLGGRVHAKIALADDRFCFITSANLTGFAMEKNIEAGILISGGRIPVLLNRHLNALVQLKVIDLI</sequence>
<dbReference type="InterPro" id="IPR047955">
    <property type="entry name" value="DrmC-like"/>
</dbReference>
<dbReference type="Proteomes" id="UP000305881">
    <property type="component" value="Chromosome"/>
</dbReference>
<dbReference type="SMART" id="SM00155">
    <property type="entry name" value="PLDc"/>
    <property type="match status" value="1"/>
</dbReference>
<evidence type="ECO:0000313" key="3">
    <source>
        <dbReference type="Proteomes" id="UP000305881"/>
    </source>
</evidence>
<dbReference type="SUPFAM" id="SSF56024">
    <property type="entry name" value="Phospholipase D/nuclease"/>
    <property type="match status" value="1"/>
</dbReference>
<dbReference type="GO" id="GO:0032049">
    <property type="term" value="P:cardiolipin biosynthetic process"/>
    <property type="evidence" value="ECO:0007669"/>
    <property type="project" value="UniProtKB-ARBA"/>
</dbReference>
<dbReference type="KEGG" id="mbur:EQU24_01330"/>
<organism evidence="2 3">
    <name type="scientific">Methylotuvimicrobium buryatense</name>
    <name type="common">Methylomicrobium buryatense</name>
    <dbReference type="NCBI Taxonomy" id="95641"/>
    <lineage>
        <taxon>Bacteria</taxon>
        <taxon>Pseudomonadati</taxon>
        <taxon>Pseudomonadota</taxon>
        <taxon>Gammaproteobacteria</taxon>
        <taxon>Methylococcales</taxon>
        <taxon>Methylococcaceae</taxon>
        <taxon>Methylotuvimicrobium</taxon>
    </lineage>
</organism>
<evidence type="ECO:0000313" key="2">
    <source>
        <dbReference type="EMBL" id="QCW81043.1"/>
    </source>
</evidence>
<dbReference type="GO" id="GO:0030572">
    <property type="term" value="F:phosphatidyltransferase activity"/>
    <property type="evidence" value="ECO:0007669"/>
    <property type="project" value="UniProtKB-ARBA"/>
</dbReference>
<dbReference type="NCBIfam" id="NF038319">
    <property type="entry name" value="DISARM_DrmC_I"/>
    <property type="match status" value="1"/>
</dbReference>
<reference evidence="3" key="1">
    <citation type="journal article" date="2019" name="J. Bacteriol.">
        <title>A Mutagenic Screen Identifies a TonB-Dependent Receptor Required for the Lanthanide Metal Switch in the Type I Methanotroph 'Methylotuvimicrobium buryatense' 5GB1C.</title>
        <authorList>
            <person name="Groom J.D."/>
            <person name="Ford S.M."/>
            <person name="Pesesky M.W."/>
            <person name="Lidstrom M.E."/>
        </authorList>
    </citation>
    <scope>NUCLEOTIDE SEQUENCE [LARGE SCALE GENOMIC DNA]</scope>
    <source>
        <strain evidence="3">5GB1C</strain>
    </source>
</reference>
<dbReference type="OrthoDB" id="9762009at2"/>
<dbReference type="AlphaFoldDB" id="A0A4P9UL21"/>
<proteinExistence type="predicted"/>
<dbReference type="PANTHER" id="PTHR21248:SF22">
    <property type="entry name" value="PHOSPHOLIPASE D"/>
    <property type="match status" value="1"/>
</dbReference>
<keyword evidence="3" id="KW-1185">Reference proteome</keyword>
<dbReference type="STRING" id="675511.GCA_000341735_02735"/>
<dbReference type="RefSeq" id="WP_026130229.1">
    <property type="nucleotide sequence ID" value="NZ_CP035467.1"/>
</dbReference>
<dbReference type="EMBL" id="CP035467">
    <property type="protein sequence ID" value="QCW81043.1"/>
    <property type="molecule type" value="Genomic_DNA"/>
</dbReference>
<dbReference type="InterPro" id="IPR025202">
    <property type="entry name" value="PLD-like_dom"/>
</dbReference>
<gene>
    <name evidence="2" type="ORF">EQU24_01330</name>
</gene>
<dbReference type="Gene3D" id="3.30.870.10">
    <property type="entry name" value="Endonuclease Chain A"/>
    <property type="match status" value="1"/>
</dbReference>
<dbReference type="PROSITE" id="PS50035">
    <property type="entry name" value="PLD"/>
    <property type="match status" value="1"/>
</dbReference>